<evidence type="ECO:0000256" key="3">
    <source>
        <dbReference type="PROSITE-ProRule" id="PRU00492"/>
    </source>
</evidence>
<reference evidence="5 6" key="1">
    <citation type="submission" date="2016-11" db="EMBL/GenBank/DDBJ databases">
        <authorList>
            <person name="Jaros S."/>
            <person name="Januszkiewicz K."/>
            <person name="Wedrychowicz H."/>
        </authorList>
    </citation>
    <scope>NUCLEOTIDE SEQUENCE [LARGE SCALE GENOMIC DNA]</scope>
    <source>
        <strain evidence="5 6">DSM 21864</strain>
    </source>
</reference>
<dbReference type="PROSITE" id="PS51161">
    <property type="entry name" value="ATP_CONE"/>
    <property type="match status" value="1"/>
</dbReference>
<evidence type="ECO:0000256" key="2">
    <source>
        <dbReference type="ARBA" id="ARBA00022840"/>
    </source>
</evidence>
<dbReference type="Pfam" id="PF03477">
    <property type="entry name" value="ATP-cone"/>
    <property type="match status" value="1"/>
</dbReference>
<dbReference type="RefSeq" id="WP_073008114.1">
    <property type="nucleotide sequence ID" value="NZ_FQZO01000004.1"/>
</dbReference>
<evidence type="ECO:0000313" key="6">
    <source>
        <dbReference type="Proteomes" id="UP000184080"/>
    </source>
</evidence>
<organism evidence="5 6">
    <name type="scientific">Clostridium amylolyticum</name>
    <dbReference type="NCBI Taxonomy" id="1121298"/>
    <lineage>
        <taxon>Bacteria</taxon>
        <taxon>Bacillati</taxon>
        <taxon>Bacillota</taxon>
        <taxon>Clostridia</taxon>
        <taxon>Eubacteriales</taxon>
        <taxon>Clostridiaceae</taxon>
        <taxon>Clostridium</taxon>
    </lineage>
</organism>
<evidence type="ECO:0000259" key="4">
    <source>
        <dbReference type="PROSITE" id="PS51161"/>
    </source>
</evidence>
<gene>
    <name evidence="5" type="ORF">SAMN05444401_2923</name>
</gene>
<dbReference type="InterPro" id="IPR005144">
    <property type="entry name" value="ATP-cone_dom"/>
</dbReference>
<keyword evidence="1 3" id="KW-0547">Nucleotide-binding</keyword>
<dbReference type="Proteomes" id="UP000184080">
    <property type="component" value="Unassembled WGS sequence"/>
</dbReference>
<protein>
    <submittedName>
        <fullName evidence="5">ATP cone domain-containing protein</fullName>
    </submittedName>
</protein>
<dbReference type="EMBL" id="FQZO01000004">
    <property type="protein sequence ID" value="SHJ36678.1"/>
    <property type="molecule type" value="Genomic_DNA"/>
</dbReference>
<feature type="domain" description="ATP-cone" evidence="4">
    <location>
        <begin position="1"/>
        <end position="93"/>
    </location>
</feature>
<dbReference type="AlphaFoldDB" id="A0A1M6IQK9"/>
<evidence type="ECO:0000313" key="5">
    <source>
        <dbReference type="EMBL" id="SHJ36678.1"/>
    </source>
</evidence>
<evidence type="ECO:0000256" key="1">
    <source>
        <dbReference type="ARBA" id="ARBA00022741"/>
    </source>
</evidence>
<sequence length="93" mass="10897">MKVKKRDSRLQEFNLDKIKRTICNASDDIREPMTEGDLNFISDDIEEKVMKRFKDLVLSTELRKIIIETLNELGFRSVSESYENAGKLEEVNE</sequence>
<dbReference type="STRING" id="1121298.SAMN05444401_2923"/>
<keyword evidence="6" id="KW-1185">Reference proteome</keyword>
<proteinExistence type="predicted"/>
<dbReference type="GO" id="GO:0005524">
    <property type="term" value="F:ATP binding"/>
    <property type="evidence" value="ECO:0007669"/>
    <property type="project" value="UniProtKB-UniRule"/>
</dbReference>
<keyword evidence="2 3" id="KW-0067">ATP-binding</keyword>
<name>A0A1M6IQK9_9CLOT</name>
<accession>A0A1M6IQK9</accession>